<name>A0A1C0YVS6_9BACL</name>
<evidence type="ECO:0008006" key="3">
    <source>
        <dbReference type="Google" id="ProtNLM"/>
    </source>
</evidence>
<accession>A0A1C0YVS6</accession>
<evidence type="ECO:0000313" key="1">
    <source>
        <dbReference type="EMBL" id="OCS91263.1"/>
    </source>
</evidence>
<sequence length="178" mass="20728">MRHRLHQESNYYIAIGSKKAVKEVKPYLLEEESFAFALKVLQGIATDKAIEAIVEAYDELSKDEQAMALEALTFMLAEEAVPLLQQYEQSGHDPVFLDMTCYYYNAYRYYDVKHPKLEEWRDQFEEQEDAAAIERENARQELILRLKPGRNEKCICGSGKKFKKCCGAPYDEKLYVFS</sequence>
<proteinExistence type="predicted"/>
<dbReference type="InterPro" id="IPR004027">
    <property type="entry name" value="SEC_C_motif"/>
</dbReference>
<evidence type="ECO:0000313" key="2">
    <source>
        <dbReference type="Proteomes" id="UP000093482"/>
    </source>
</evidence>
<protein>
    <recommendedName>
        <fullName evidence="3">Preprotein translocase subunit SecA</fullName>
    </recommendedName>
</protein>
<dbReference type="AlphaFoldDB" id="A0A1C0YVS6"/>
<dbReference type="Proteomes" id="UP000093482">
    <property type="component" value="Unassembled WGS sequence"/>
</dbReference>
<dbReference type="EMBL" id="MATO01000030">
    <property type="protein sequence ID" value="OCS91263.1"/>
    <property type="molecule type" value="Genomic_DNA"/>
</dbReference>
<gene>
    <name evidence="1" type="ORF">A6K76_09645</name>
</gene>
<dbReference type="Gene3D" id="3.10.450.50">
    <property type="match status" value="1"/>
</dbReference>
<reference evidence="1 2" key="1">
    <citation type="submission" date="2016-07" db="EMBL/GenBank/DDBJ databases">
        <title>Caryophanon latum genome sequencing.</title>
        <authorList>
            <person name="Verma A."/>
            <person name="Pal Y."/>
            <person name="Krishnamurthi S."/>
        </authorList>
    </citation>
    <scope>NUCLEOTIDE SEQUENCE [LARGE SCALE GENOMIC DNA]</scope>
    <source>
        <strain evidence="1 2">DSM 14151</strain>
    </source>
</reference>
<dbReference type="SUPFAM" id="SSF103642">
    <property type="entry name" value="Sec-C motif"/>
    <property type="match status" value="1"/>
</dbReference>
<dbReference type="RefSeq" id="WP_066463611.1">
    <property type="nucleotide sequence ID" value="NZ_MATO01000030.1"/>
</dbReference>
<organism evidence="1 2">
    <name type="scientific">Caryophanon latum</name>
    <dbReference type="NCBI Taxonomy" id="33977"/>
    <lineage>
        <taxon>Bacteria</taxon>
        <taxon>Bacillati</taxon>
        <taxon>Bacillota</taxon>
        <taxon>Bacilli</taxon>
        <taxon>Bacillales</taxon>
        <taxon>Caryophanaceae</taxon>
        <taxon>Caryophanon</taxon>
    </lineage>
</organism>
<dbReference type="Pfam" id="PF02810">
    <property type="entry name" value="SEC-C"/>
    <property type="match status" value="1"/>
</dbReference>
<comment type="caution">
    <text evidence="1">The sequence shown here is derived from an EMBL/GenBank/DDBJ whole genome shotgun (WGS) entry which is preliminary data.</text>
</comment>
<keyword evidence="2" id="KW-1185">Reference proteome</keyword>